<proteinExistence type="predicted"/>
<evidence type="ECO:0000256" key="1">
    <source>
        <dbReference type="SAM" id="Phobius"/>
    </source>
</evidence>
<name>A0A1I0H8S1_9FIRM</name>
<evidence type="ECO:0000313" key="2">
    <source>
        <dbReference type="EMBL" id="SET79224.1"/>
    </source>
</evidence>
<sequence>MFSTRSLAILNAVAFIGTITMNVLANLLPINDLTTGEVSALYPNLFTPAGLTFAIWGLIYTLLGIFTFYQLVKAFRRRLYKDNFIQDIGLWNFILGLGNMIWILAWHYLYVGVSVIIMLVMLTSLIIIYRRLEIGKDTRNLKEILLVHISFSVYLGWISVATIANITAFLVAIDWQGFGISPVTWTIVVMTIAILLGLLYILKNQDIFYAAVIIWALFGIYLQRTAEGILPILAIIITSIIGMILLGIVGLAAILKRRAYIFQR</sequence>
<feature type="transmembrane region" description="Helical" evidence="1">
    <location>
        <begin position="7"/>
        <end position="25"/>
    </location>
</feature>
<dbReference type="AlphaFoldDB" id="A0A1I0H8S1"/>
<dbReference type="OrthoDB" id="5189031at2"/>
<keyword evidence="1" id="KW-1133">Transmembrane helix</keyword>
<dbReference type="Gene3D" id="1.20.1260.100">
    <property type="entry name" value="TspO/MBR protein"/>
    <property type="match status" value="1"/>
</dbReference>
<dbReference type="Proteomes" id="UP000199568">
    <property type="component" value="Unassembled WGS sequence"/>
</dbReference>
<reference evidence="2 3" key="1">
    <citation type="submission" date="2016-10" db="EMBL/GenBank/DDBJ databases">
        <authorList>
            <person name="de Groot N.N."/>
        </authorList>
    </citation>
    <scope>NUCLEOTIDE SEQUENCE [LARGE SCALE GENOMIC DNA]</scope>
    <source>
        <strain evidence="2 3">DSM 18979</strain>
    </source>
</reference>
<gene>
    <name evidence="2" type="ORF">SAMN05660297_03519</name>
</gene>
<feature type="transmembrane region" description="Helical" evidence="1">
    <location>
        <begin position="90"/>
        <end position="109"/>
    </location>
</feature>
<dbReference type="PANTHER" id="PTHR33802">
    <property type="entry name" value="SI:CH211-161H7.5-RELATED"/>
    <property type="match status" value="1"/>
</dbReference>
<feature type="transmembrane region" description="Helical" evidence="1">
    <location>
        <begin position="183"/>
        <end position="202"/>
    </location>
</feature>
<evidence type="ECO:0008006" key="4">
    <source>
        <dbReference type="Google" id="ProtNLM"/>
    </source>
</evidence>
<dbReference type="STRING" id="426128.SAMN05660297_03519"/>
<keyword evidence="1" id="KW-0472">Membrane</keyword>
<accession>A0A1I0H8S1</accession>
<feature type="transmembrane region" description="Helical" evidence="1">
    <location>
        <begin position="229"/>
        <end position="255"/>
    </location>
</feature>
<feature type="transmembrane region" description="Helical" evidence="1">
    <location>
        <begin position="115"/>
        <end position="132"/>
    </location>
</feature>
<keyword evidence="3" id="KW-1185">Reference proteome</keyword>
<dbReference type="PANTHER" id="PTHR33802:SF1">
    <property type="entry name" value="XK-RELATED PROTEIN"/>
    <property type="match status" value="1"/>
</dbReference>
<feature type="transmembrane region" description="Helical" evidence="1">
    <location>
        <begin position="45"/>
        <end position="69"/>
    </location>
</feature>
<dbReference type="EMBL" id="FOHU01000034">
    <property type="protein sequence ID" value="SET79224.1"/>
    <property type="molecule type" value="Genomic_DNA"/>
</dbReference>
<protein>
    <recommendedName>
        <fullName evidence="4">TspO and MBR related proteins</fullName>
    </recommendedName>
</protein>
<keyword evidence="1" id="KW-0812">Transmembrane</keyword>
<feature type="transmembrane region" description="Helical" evidence="1">
    <location>
        <begin position="207"/>
        <end position="223"/>
    </location>
</feature>
<feature type="transmembrane region" description="Helical" evidence="1">
    <location>
        <begin position="144"/>
        <end position="171"/>
    </location>
</feature>
<dbReference type="InterPro" id="IPR038330">
    <property type="entry name" value="TspO/MBR-related_sf"/>
</dbReference>
<evidence type="ECO:0000313" key="3">
    <source>
        <dbReference type="Proteomes" id="UP000199568"/>
    </source>
</evidence>
<organism evidence="2 3">
    <name type="scientific">Natronincola peptidivorans</name>
    <dbReference type="NCBI Taxonomy" id="426128"/>
    <lineage>
        <taxon>Bacteria</taxon>
        <taxon>Bacillati</taxon>
        <taxon>Bacillota</taxon>
        <taxon>Clostridia</taxon>
        <taxon>Peptostreptococcales</taxon>
        <taxon>Natronincolaceae</taxon>
        <taxon>Natronincola</taxon>
    </lineage>
</organism>
<dbReference type="RefSeq" id="WP_090446913.1">
    <property type="nucleotide sequence ID" value="NZ_FOHU01000034.1"/>
</dbReference>